<dbReference type="InterPro" id="IPR051783">
    <property type="entry name" value="NAD(P)-dependent_oxidoreduct"/>
</dbReference>
<dbReference type="GO" id="GO:0004043">
    <property type="term" value="F:L-aminoadipate-semialdehyde dehydrogenase [NAD(P)+] activity"/>
    <property type="evidence" value="ECO:0007669"/>
    <property type="project" value="UniProtKB-EC"/>
</dbReference>
<dbReference type="GO" id="GO:0005737">
    <property type="term" value="C:cytoplasm"/>
    <property type="evidence" value="ECO:0007669"/>
    <property type="project" value="TreeGrafter"/>
</dbReference>
<dbReference type="GO" id="GO:0004029">
    <property type="term" value="F:aldehyde dehydrogenase (NAD+) activity"/>
    <property type="evidence" value="ECO:0007669"/>
    <property type="project" value="TreeGrafter"/>
</dbReference>
<sequence length="343" mass="36646">MLLNILLTGAAGLIGGELAERLTQAGHRVTALVRNNRDILANDGTPVEVAEIVTADLTQDRLALDAATYERLANTHDLLMHCAALTRFDASEEEYRATNIEGTARAIALAQAGDMDLLQVSTAYVCGARSGEILETDALPTNSFTNGYEASKAQAEALVRASGLRYAIARPSIVVGDSRTGAIRQFDTIYAAFKLIAEGRVRHMPVARGATLDFVTIDHVAAGITMLAQRMGEANGGAYHLVSGGAVPVETFAAAIGSFPAFDAPMLVEADGFDPDSLPPLERRLFKRVAGLYAAYFQRDPRFDDSRFSAVTGMAGPPVDPALLQRLILYCIDIGFLKDSRAA</sequence>
<feature type="domain" description="Thioester reductase (TE)" evidence="1">
    <location>
        <begin position="7"/>
        <end position="223"/>
    </location>
</feature>
<keyword evidence="3" id="KW-1185">Reference proteome</keyword>
<reference evidence="2 3" key="1">
    <citation type="submission" date="2018-04" db="EMBL/GenBank/DDBJ databases">
        <title>Altererythrobacter sp. HME9302 genome sequencing and assembly.</title>
        <authorList>
            <person name="Kang H."/>
            <person name="Kim H."/>
            <person name="Joh K."/>
        </authorList>
    </citation>
    <scope>NUCLEOTIDE SEQUENCE [LARGE SCALE GENOMIC DNA]</scope>
    <source>
        <strain evidence="2 3">HME9302</strain>
    </source>
</reference>
<dbReference type="EMBL" id="QBKA01000002">
    <property type="protein sequence ID" value="RDC60483.1"/>
    <property type="molecule type" value="Genomic_DNA"/>
</dbReference>
<keyword evidence="2" id="KW-0560">Oxidoreductase</keyword>
<dbReference type="SUPFAM" id="SSF51735">
    <property type="entry name" value="NAD(P)-binding Rossmann-fold domains"/>
    <property type="match status" value="1"/>
</dbReference>
<accession>A0A369Q6I2</accession>
<dbReference type="AlphaFoldDB" id="A0A369Q6I2"/>
<proteinExistence type="predicted"/>
<dbReference type="PANTHER" id="PTHR48079:SF6">
    <property type="entry name" value="NAD(P)-BINDING DOMAIN-CONTAINING PROTEIN-RELATED"/>
    <property type="match status" value="1"/>
</dbReference>
<dbReference type="CDD" id="cd05263">
    <property type="entry name" value="MupV_like_SDR_e"/>
    <property type="match status" value="1"/>
</dbReference>
<comment type="caution">
    <text evidence="2">The sequence shown here is derived from an EMBL/GenBank/DDBJ whole genome shotgun (WGS) entry which is preliminary data.</text>
</comment>
<dbReference type="InterPro" id="IPR013120">
    <property type="entry name" value="FAR_NAD-bd"/>
</dbReference>
<gene>
    <name evidence="2" type="primary">lys2</name>
    <name evidence="2" type="ORF">HME9302_01691</name>
</gene>
<protein>
    <submittedName>
        <fullName evidence="2">L-aminoadipate-semialdehyde dehydrogenase</fullName>
        <ecNumber evidence="2">1.2.1.31</ecNumber>
    </submittedName>
</protein>
<evidence type="ECO:0000259" key="1">
    <source>
        <dbReference type="Pfam" id="PF07993"/>
    </source>
</evidence>
<dbReference type="PANTHER" id="PTHR48079">
    <property type="entry name" value="PROTEIN YEEZ"/>
    <property type="match status" value="1"/>
</dbReference>
<evidence type="ECO:0000313" key="2">
    <source>
        <dbReference type="EMBL" id="RDC60483.1"/>
    </source>
</evidence>
<evidence type="ECO:0000313" key="3">
    <source>
        <dbReference type="Proteomes" id="UP000253727"/>
    </source>
</evidence>
<dbReference type="Gene3D" id="3.40.50.720">
    <property type="entry name" value="NAD(P)-binding Rossmann-like Domain"/>
    <property type="match status" value="1"/>
</dbReference>
<dbReference type="Pfam" id="PF07993">
    <property type="entry name" value="NAD_binding_4"/>
    <property type="match status" value="1"/>
</dbReference>
<dbReference type="EC" id="1.2.1.31" evidence="2"/>
<dbReference type="RefSeq" id="WP_230079934.1">
    <property type="nucleotide sequence ID" value="NZ_QBKA01000002.1"/>
</dbReference>
<name>A0A369Q6I2_9SPHN</name>
<organism evidence="2 3">
    <name type="scientific">Alteripontixanthobacter maritimus</name>
    <dbReference type="NCBI Taxonomy" id="2161824"/>
    <lineage>
        <taxon>Bacteria</taxon>
        <taxon>Pseudomonadati</taxon>
        <taxon>Pseudomonadota</taxon>
        <taxon>Alphaproteobacteria</taxon>
        <taxon>Sphingomonadales</taxon>
        <taxon>Erythrobacteraceae</taxon>
        <taxon>Alteripontixanthobacter</taxon>
    </lineage>
</organism>
<dbReference type="InterPro" id="IPR036291">
    <property type="entry name" value="NAD(P)-bd_dom_sf"/>
</dbReference>
<dbReference type="Proteomes" id="UP000253727">
    <property type="component" value="Unassembled WGS sequence"/>
</dbReference>